<sequence>MPRLKTGNHIAMGGTLTQATVIAQPGNTFNLPGCNVGLGTNASTQELNFDGPNRLLGLTTAGVVTIDASESRATN</sequence>
<name>A0ABS0L4B2_9BACT</name>
<dbReference type="Proteomes" id="UP000601099">
    <property type="component" value="Unassembled WGS sequence"/>
</dbReference>
<keyword evidence="2" id="KW-1185">Reference proteome</keyword>
<evidence type="ECO:0000313" key="1">
    <source>
        <dbReference type="EMBL" id="MBG8554975.1"/>
    </source>
</evidence>
<reference evidence="1 2" key="1">
    <citation type="submission" date="2020-11" db="EMBL/GenBank/DDBJ databases">
        <title>Hymenobacter sp.</title>
        <authorList>
            <person name="Kim M.K."/>
        </authorList>
    </citation>
    <scope>NUCLEOTIDE SEQUENCE [LARGE SCALE GENOMIC DNA]</scope>
    <source>
        <strain evidence="1 2">BT594</strain>
    </source>
</reference>
<proteinExistence type="predicted"/>
<gene>
    <name evidence="1" type="ORF">I5L79_15575</name>
</gene>
<evidence type="ECO:0000313" key="2">
    <source>
        <dbReference type="Proteomes" id="UP000601099"/>
    </source>
</evidence>
<comment type="caution">
    <text evidence="1">The sequence shown here is derived from an EMBL/GenBank/DDBJ whole genome shotgun (WGS) entry which is preliminary data.</text>
</comment>
<accession>A0ABS0L4B2</accession>
<organism evidence="1 2">
    <name type="scientific">Hymenobacter guriensis</name>
    <dbReference type="NCBI Taxonomy" id="2793065"/>
    <lineage>
        <taxon>Bacteria</taxon>
        <taxon>Pseudomonadati</taxon>
        <taxon>Bacteroidota</taxon>
        <taxon>Cytophagia</taxon>
        <taxon>Cytophagales</taxon>
        <taxon>Hymenobacteraceae</taxon>
        <taxon>Hymenobacter</taxon>
    </lineage>
</organism>
<dbReference type="EMBL" id="JADWYK010000010">
    <property type="protein sequence ID" value="MBG8554975.1"/>
    <property type="molecule type" value="Genomic_DNA"/>
</dbReference>
<dbReference type="RefSeq" id="WP_196955997.1">
    <property type="nucleotide sequence ID" value="NZ_JADWYK010000010.1"/>
</dbReference>
<protein>
    <submittedName>
        <fullName evidence="1">Uncharacterized protein</fullName>
    </submittedName>
</protein>